<dbReference type="AlphaFoldDB" id="A0A6A5T295"/>
<evidence type="ECO:0000313" key="2">
    <source>
        <dbReference type="Proteomes" id="UP000800038"/>
    </source>
</evidence>
<evidence type="ECO:0000313" key="1">
    <source>
        <dbReference type="EMBL" id="KAF1943217.1"/>
    </source>
</evidence>
<accession>A0A6A5T295</accession>
<protein>
    <submittedName>
        <fullName evidence="1">Uncharacterized protein</fullName>
    </submittedName>
</protein>
<keyword evidence="2" id="KW-1185">Reference proteome</keyword>
<dbReference type="Proteomes" id="UP000800038">
    <property type="component" value="Unassembled WGS sequence"/>
</dbReference>
<reference evidence="1" key="1">
    <citation type="journal article" date="2020" name="Stud. Mycol.">
        <title>101 Dothideomycetes genomes: a test case for predicting lifestyles and emergence of pathogens.</title>
        <authorList>
            <person name="Haridas S."/>
            <person name="Albert R."/>
            <person name="Binder M."/>
            <person name="Bloem J."/>
            <person name="Labutti K."/>
            <person name="Salamov A."/>
            <person name="Andreopoulos B."/>
            <person name="Baker S."/>
            <person name="Barry K."/>
            <person name="Bills G."/>
            <person name="Bluhm B."/>
            <person name="Cannon C."/>
            <person name="Castanera R."/>
            <person name="Culley D."/>
            <person name="Daum C."/>
            <person name="Ezra D."/>
            <person name="Gonzalez J."/>
            <person name="Henrissat B."/>
            <person name="Kuo A."/>
            <person name="Liang C."/>
            <person name="Lipzen A."/>
            <person name="Lutzoni F."/>
            <person name="Magnuson J."/>
            <person name="Mondo S."/>
            <person name="Nolan M."/>
            <person name="Ohm R."/>
            <person name="Pangilinan J."/>
            <person name="Park H.-J."/>
            <person name="Ramirez L."/>
            <person name="Alfaro M."/>
            <person name="Sun H."/>
            <person name="Tritt A."/>
            <person name="Yoshinaga Y."/>
            <person name="Zwiers L.-H."/>
            <person name="Turgeon B."/>
            <person name="Goodwin S."/>
            <person name="Spatafora J."/>
            <person name="Crous P."/>
            <person name="Grigoriev I."/>
        </authorList>
    </citation>
    <scope>NUCLEOTIDE SEQUENCE</scope>
    <source>
        <strain evidence="1">CBS 161.51</strain>
    </source>
</reference>
<sequence>MFVRGCQLPRYEDQAALATAPTCNIAMVSMSASTMFRRMETHIAITPPSSETSPCDSIRWSQDCSRPILYPCSRFSTLGLTCSSFRLSRIMTGSTFLKHAIGAQISRWAISTGLHMHFVLCRSLCLEIIVRLTVPKLLATRHVRIESAWLHF</sequence>
<dbReference type="EMBL" id="ML976027">
    <property type="protein sequence ID" value="KAF1943217.1"/>
    <property type="molecule type" value="Genomic_DNA"/>
</dbReference>
<name>A0A6A5T295_9PLEO</name>
<gene>
    <name evidence="1" type="ORF">EJ02DRAFT_145243</name>
</gene>
<organism evidence="1 2">
    <name type="scientific">Clathrospora elynae</name>
    <dbReference type="NCBI Taxonomy" id="706981"/>
    <lineage>
        <taxon>Eukaryota</taxon>
        <taxon>Fungi</taxon>
        <taxon>Dikarya</taxon>
        <taxon>Ascomycota</taxon>
        <taxon>Pezizomycotina</taxon>
        <taxon>Dothideomycetes</taxon>
        <taxon>Pleosporomycetidae</taxon>
        <taxon>Pleosporales</taxon>
        <taxon>Diademaceae</taxon>
        <taxon>Clathrospora</taxon>
    </lineage>
</organism>
<proteinExistence type="predicted"/>